<feature type="transmembrane region" description="Helical" evidence="5">
    <location>
        <begin position="122"/>
        <end position="142"/>
    </location>
</feature>
<dbReference type="eggNOG" id="COG0531">
    <property type="taxonomic scope" value="Bacteria"/>
</dbReference>
<keyword evidence="3 5" id="KW-1133">Transmembrane helix</keyword>
<feature type="transmembrane region" description="Helical" evidence="5">
    <location>
        <begin position="204"/>
        <end position="226"/>
    </location>
</feature>
<dbReference type="AlphaFoldDB" id="Q24XI1"/>
<evidence type="ECO:0000313" key="7">
    <source>
        <dbReference type="Proteomes" id="UP000001946"/>
    </source>
</evidence>
<accession>Q24XI1</accession>
<keyword evidence="4 5" id="KW-0472">Membrane</keyword>
<reference evidence="6 7" key="1">
    <citation type="journal article" date="2006" name="J. Bacteriol.">
        <title>Complete genome sequence of the dehalorespiring bacterium Desulfitobacterium hafniense Y51 and comparison with Dehalococcoides ethenogenes 195.</title>
        <authorList>
            <person name="Nonaka H."/>
            <person name="Keresztes G."/>
            <person name="Shinoda Y."/>
            <person name="Ikenaga Y."/>
            <person name="Abe M."/>
            <person name="Naito K."/>
            <person name="Inatomi K."/>
            <person name="Furukawa K."/>
            <person name="Inui M."/>
            <person name="Yukawa H."/>
        </authorList>
    </citation>
    <scope>NUCLEOTIDE SEQUENCE [LARGE SCALE GENOMIC DNA]</scope>
    <source>
        <strain evidence="6 7">Y51</strain>
    </source>
</reference>
<dbReference type="GO" id="GO:0015179">
    <property type="term" value="F:L-amino acid transmembrane transporter activity"/>
    <property type="evidence" value="ECO:0007669"/>
    <property type="project" value="TreeGrafter"/>
</dbReference>
<dbReference type="Proteomes" id="UP000001946">
    <property type="component" value="Chromosome"/>
</dbReference>
<dbReference type="PANTHER" id="PTHR11785:SF512">
    <property type="entry name" value="SOBREMESA, ISOFORM B"/>
    <property type="match status" value="1"/>
</dbReference>
<feature type="transmembrane region" description="Helical" evidence="5">
    <location>
        <begin position="339"/>
        <end position="357"/>
    </location>
</feature>
<evidence type="ECO:0000256" key="4">
    <source>
        <dbReference type="ARBA" id="ARBA00023136"/>
    </source>
</evidence>
<gene>
    <name evidence="6" type="ordered locus">DSY1472</name>
</gene>
<keyword evidence="2 5" id="KW-0812">Transmembrane</keyword>
<dbReference type="GO" id="GO:0016020">
    <property type="term" value="C:membrane"/>
    <property type="evidence" value="ECO:0007669"/>
    <property type="project" value="UniProtKB-SubCell"/>
</dbReference>
<dbReference type="InterPro" id="IPR050598">
    <property type="entry name" value="AminoAcid_Transporter"/>
</dbReference>
<dbReference type="Pfam" id="PF13520">
    <property type="entry name" value="AA_permease_2"/>
    <property type="match status" value="1"/>
</dbReference>
<dbReference type="EMBL" id="AP008230">
    <property type="protein sequence ID" value="BAE83261.1"/>
    <property type="molecule type" value="Genomic_DNA"/>
</dbReference>
<dbReference type="STRING" id="138119.DSY1472"/>
<feature type="transmembrane region" description="Helical" evidence="5">
    <location>
        <begin position="12"/>
        <end position="32"/>
    </location>
</feature>
<evidence type="ECO:0000256" key="5">
    <source>
        <dbReference type="SAM" id="Phobius"/>
    </source>
</evidence>
<evidence type="ECO:0000256" key="2">
    <source>
        <dbReference type="ARBA" id="ARBA00022692"/>
    </source>
</evidence>
<sequence>MLLMDYELQKKYGLFTAIAMVIGIVIGSGVFFKAEKILLATGGDLPLGILAWVIGGMIMIVCAYVFATMATRYEKVNGVVDYAEATMGRGYAYILGWFMTTIYYPAITSVLAWVSARYTCVLLGWDIVGAEAMAIAGFYLVGSYALNALSPKLAGKFQVSTTIIKLIPLILMAILGTITGLSNGVLVKNFTSGVIADVSTANPLFTAVVATAFAYEGWIIATSINAELKDAKKNLPRALTFGTMFVALIYILYYTGLAGAVENSVIMEGGETGAKIAFSTVFSNLGGSVLFVFVVISCLGTLNGLMLGCTRGFYSLAARDLGPQPHIYKNIDANTNMPTNSAIMGLLFTAGWLLYFFGANLVPESWFGPFSFDSSELPIVTLYVMYIPIFIMMMIKEQSLGGFKRFIMPTLAIFACIFMVIAAIYAHRWAVLYYLILFIVVMAVGGIFYFTKKPH</sequence>
<dbReference type="PIRSF" id="PIRSF006060">
    <property type="entry name" value="AA_transporter"/>
    <property type="match status" value="1"/>
</dbReference>
<feature type="transmembrane region" description="Helical" evidence="5">
    <location>
        <begin position="91"/>
        <end position="116"/>
    </location>
</feature>
<evidence type="ECO:0000256" key="3">
    <source>
        <dbReference type="ARBA" id="ARBA00022989"/>
    </source>
</evidence>
<dbReference type="HOGENOM" id="CLU_007946_3_4_9"/>
<dbReference type="InterPro" id="IPR002293">
    <property type="entry name" value="AA/rel_permease1"/>
</dbReference>
<feature type="transmembrane region" description="Helical" evidence="5">
    <location>
        <begin position="47"/>
        <end position="70"/>
    </location>
</feature>
<feature type="transmembrane region" description="Helical" evidence="5">
    <location>
        <begin position="407"/>
        <end position="425"/>
    </location>
</feature>
<feature type="transmembrane region" description="Helical" evidence="5">
    <location>
        <begin position="377"/>
        <end position="395"/>
    </location>
</feature>
<evidence type="ECO:0008006" key="8">
    <source>
        <dbReference type="Google" id="ProtNLM"/>
    </source>
</evidence>
<name>Q24XI1_DESHY</name>
<comment type="subcellular location">
    <subcellularLocation>
        <location evidence="1">Membrane</location>
        <topology evidence="1">Multi-pass membrane protein</topology>
    </subcellularLocation>
</comment>
<dbReference type="KEGG" id="dsy:DSY1472"/>
<feature type="transmembrane region" description="Helical" evidence="5">
    <location>
        <begin position="276"/>
        <end position="302"/>
    </location>
</feature>
<evidence type="ECO:0000313" key="6">
    <source>
        <dbReference type="EMBL" id="BAE83261.1"/>
    </source>
</evidence>
<feature type="transmembrane region" description="Helical" evidence="5">
    <location>
        <begin position="163"/>
        <end position="184"/>
    </location>
</feature>
<protein>
    <recommendedName>
        <fullName evidence="8">Amino acid permease</fullName>
    </recommendedName>
</protein>
<dbReference type="Gene3D" id="1.20.1740.10">
    <property type="entry name" value="Amino acid/polyamine transporter I"/>
    <property type="match status" value="1"/>
</dbReference>
<proteinExistence type="predicted"/>
<keyword evidence="7" id="KW-1185">Reference proteome</keyword>
<feature type="transmembrane region" description="Helical" evidence="5">
    <location>
        <begin position="238"/>
        <end position="256"/>
    </location>
</feature>
<organism evidence="6 7">
    <name type="scientific">Desulfitobacterium hafniense (strain Y51)</name>
    <dbReference type="NCBI Taxonomy" id="138119"/>
    <lineage>
        <taxon>Bacteria</taxon>
        <taxon>Bacillati</taxon>
        <taxon>Bacillota</taxon>
        <taxon>Clostridia</taxon>
        <taxon>Eubacteriales</taxon>
        <taxon>Desulfitobacteriaceae</taxon>
        <taxon>Desulfitobacterium</taxon>
    </lineage>
</organism>
<feature type="transmembrane region" description="Helical" evidence="5">
    <location>
        <begin position="431"/>
        <end position="450"/>
    </location>
</feature>
<dbReference type="PANTHER" id="PTHR11785">
    <property type="entry name" value="AMINO ACID TRANSPORTER"/>
    <property type="match status" value="1"/>
</dbReference>
<evidence type="ECO:0000256" key="1">
    <source>
        <dbReference type="ARBA" id="ARBA00004141"/>
    </source>
</evidence>